<sequence>KQKASLMMVPAVGGTVNRKFASDLKGVFCHGFELHHRCPGLMIGTPEIILMTSKHTKPGSVYRCHNRSTPNSSV</sequence>
<reference evidence="1 2" key="1">
    <citation type="journal article" date="2021" name="Elife">
        <title>Chloroplast acquisition without the gene transfer in kleptoplastic sea slugs, Plakobranchus ocellatus.</title>
        <authorList>
            <person name="Maeda T."/>
            <person name="Takahashi S."/>
            <person name="Yoshida T."/>
            <person name="Shimamura S."/>
            <person name="Takaki Y."/>
            <person name="Nagai Y."/>
            <person name="Toyoda A."/>
            <person name="Suzuki Y."/>
            <person name="Arimoto A."/>
            <person name="Ishii H."/>
            <person name="Satoh N."/>
            <person name="Nishiyama T."/>
            <person name="Hasebe M."/>
            <person name="Maruyama T."/>
            <person name="Minagawa J."/>
            <person name="Obokata J."/>
            <person name="Shigenobu S."/>
        </authorList>
    </citation>
    <scope>NUCLEOTIDE SEQUENCE [LARGE SCALE GENOMIC DNA]</scope>
</reference>
<evidence type="ECO:0000313" key="1">
    <source>
        <dbReference type="EMBL" id="GFO02165.1"/>
    </source>
</evidence>
<dbReference type="AlphaFoldDB" id="A0AAV4A437"/>
<dbReference type="EMBL" id="BLXT01003575">
    <property type="protein sequence ID" value="GFO02165.1"/>
    <property type="molecule type" value="Genomic_DNA"/>
</dbReference>
<protein>
    <submittedName>
        <fullName evidence="1">Uncharacterized protein</fullName>
    </submittedName>
</protein>
<proteinExistence type="predicted"/>
<keyword evidence="2" id="KW-1185">Reference proteome</keyword>
<dbReference type="Proteomes" id="UP000735302">
    <property type="component" value="Unassembled WGS sequence"/>
</dbReference>
<organism evidence="1 2">
    <name type="scientific">Plakobranchus ocellatus</name>
    <dbReference type="NCBI Taxonomy" id="259542"/>
    <lineage>
        <taxon>Eukaryota</taxon>
        <taxon>Metazoa</taxon>
        <taxon>Spiralia</taxon>
        <taxon>Lophotrochozoa</taxon>
        <taxon>Mollusca</taxon>
        <taxon>Gastropoda</taxon>
        <taxon>Heterobranchia</taxon>
        <taxon>Euthyneura</taxon>
        <taxon>Panpulmonata</taxon>
        <taxon>Sacoglossa</taxon>
        <taxon>Placobranchoidea</taxon>
        <taxon>Plakobranchidae</taxon>
        <taxon>Plakobranchus</taxon>
    </lineage>
</organism>
<comment type="caution">
    <text evidence="1">The sequence shown here is derived from an EMBL/GenBank/DDBJ whole genome shotgun (WGS) entry which is preliminary data.</text>
</comment>
<feature type="non-terminal residue" evidence="1">
    <location>
        <position position="1"/>
    </location>
</feature>
<name>A0AAV4A437_9GAST</name>
<gene>
    <name evidence="1" type="ORF">PoB_002867000</name>
</gene>
<evidence type="ECO:0000313" key="2">
    <source>
        <dbReference type="Proteomes" id="UP000735302"/>
    </source>
</evidence>
<accession>A0AAV4A437</accession>